<feature type="compositionally biased region" description="Low complexity" evidence="1">
    <location>
        <begin position="193"/>
        <end position="221"/>
    </location>
</feature>
<protein>
    <recommendedName>
        <fullName evidence="4">Rho termination factor N-terminal domain-containing protein</fullName>
    </recommendedName>
</protein>
<sequence>MAQRNSSGRGATATRTKRQAGNQTPGTPGVSESEISRMRVDDIRGQLRKRGVSGISALRKPELVKQLVRSMRAGAGRSSTGPSGRATGTRASAGRAAATKKSAARPAASRAKAAPANKSAPAKRAAGKKTTAARKSTAAKQTAAAKKTTAAKKTAAKKTTAATSTAARRTATARTAPARKAPAKKAPAKKAPARTAAKRAAPARSAAAKRAAPARRTLTASTGGGTTAGGIRTGRGTGRSVRSSQVISSTMDRPERPGRSLITANHEVIKRWARDRGAKPATIAGTERDGRAGVLTFNIPGYRESSRIREITWDEWFYTFDLRRLNLIYQEQLRDGRQSNFFRTESPDREDG</sequence>
<evidence type="ECO:0000313" key="2">
    <source>
        <dbReference type="EMBL" id="RQX01544.1"/>
    </source>
</evidence>
<feature type="compositionally biased region" description="Low complexity" evidence="1">
    <location>
        <begin position="83"/>
        <end position="180"/>
    </location>
</feature>
<keyword evidence="3" id="KW-1185">Reference proteome</keyword>
<dbReference type="PRINTS" id="PR00833">
    <property type="entry name" value="POAALLERGEN"/>
</dbReference>
<reference evidence="2 3" key="1">
    <citation type="submission" date="2018-05" db="EMBL/GenBank/DDBJ databases">
        <title>Micromonospora from Atacama Desert.</title>
        <authorList>
            <person name="Carro L."/>
            <person name="Goodfellow M."/>
            <person name="Klenk H.-P."/>
        </authorList>
    </citation>
    <scope>NUCLEOTIDE SEQUENCE [LARGE SCALE GENOMIC DNA]</scope>
    <source>
        <strain evidence="2 3">LB39</strain>
    </source>
</reference>
<accession>A0A3N9WL28</accession>
<name>A0A3N9WL28_9ACTN</name>
<organism evidence="2 3">
    <name type="scientific">Micromonospora inaquosa</name>
    <dbReference type="NCBI Taxonomy" id="2203716"/>
    <lineage>
        <taxon>Bacteria</taxon>
        <taxon>Bacillati</taxon>
        <taxon>Actinomycetota</taxon>
        <taxon>Actinomycetes</taxon>
        <taxon>Micromonosporales</taxon>
        <taxon>Micromonosporaceae</taxon>
        <taxon>Micromonospora</taxon>
    </lineage>
</organism>
<evidence type="ECO:0000313" key="3">
    <source>
        <dbReference type="Proteomes" id="UP000282312"/>
    </source>
</evidence>
<evidence type="ECO:0008006" key="4">
    <source>
        <dbReference type="Google" id="ProtNLM"/>
    </source>
</evidence>
<comment type="caution">
    <text evidence="2">The sequence shown here is derived from an EMBL/GenBank/DDBJ whole genome shotgun (WGS) entry which is preliminary data.</text>
</comment>
<feature type="compositionally biased region" description="Basic and acidic residues" evidence="1">
    <location>
        <begin position="34"/>
        <end position="45"/>
    </location>
</feature>
<proteinExistence type="predicted"/>
<dbReference type="Proteomes" id="UP000282312">
    <property type="component" value="Unassembled WGS sequence"/>
</dbReference>
<dbReference type="OrthoDB" id="9808866at2"/>
<feature type="region of interest" description="Disordered" evidence="1">
    <location>
        <begin position="1"/>
        <end position="56"/>
    </location>
</feature>
<feature type="region of interest" description="Disordered" evidence="1">
    <location>
        <begin position="68"/>
        <end position="259"/>
    </location>
</feature>
<feature type="compositionally biased region" description="Gly residues" evidence="1">
    <location>
        <begin position="222"/>
        <end position="237"/>
    </location>
</feature>
<gene>
    <name evidence="2" type="ORF">DLJ59_17925</name>
</gene>
<dbReference type="AlphaFoldDB" id="A0A3N9WL28"/>
<evidence type="ECO:0000256" key="1">
    <source>
        <dbReference type="SAM" id="MobiDB-lite"/>
    </source>
</evidence>
<dbReference type="EMBL" id="QGSZ01000222">
    <property type="protein sequence ID" value="RQX01544.1"/>
    <property type="molecule type" value="Genomic_DNA"/>
</dbReference>
<feature type="compositionally biased region" description="Basic residues" evidence="1">
    <location>
        <begin position="181"/>
        <end position="192"/>
    </location>
</feature>